<feature type="region of interest" description="Disordered" evidence="1">
    <location>
        <begin position="24"/>
        <end position="43"/>
    </location>
</feature>
<dbReference type="OrthoDB" id="10563281at2759"/>
<evidence type="ECO:0000313" key="3">
    <source>
        <dbReference type="Proteomes" id="UP000278807"/>
    </source>
</evidence>
<dbReference type="Proteomes" id="UP000278807">
    <property type="component" value="Unassembled WGS sequence"/>
</dbReference>
<protein>
    <submittedName>
        <fullName evidence="2">Uncharacterized protein</fullName>
    </submittedName>
</protein>
<proteinExistence type="predicted"/>
<feature type="region of interest" description="Disordered" evidence="1">
    <location>
        <begin position="160"/>
        <end position="187"/>
    </location>
</feature>
<gene>
    <name evidence="2" type="ORF">HNAJ_LOCUS2241</name>
</gene>
<dbReference type="AlphaFoldDB" id="A0A3P7RV50"/>
<feature type="compositionally biased region" description="Polar residues" evidence="1">
    <location>
        <begin position="30"/>
        <end position="43"/>
    </location>
</feature>
<dbReference type="EMBL" id="UZAE01001053">
    <property type="protein sequence ID" value="VDN98100.1"/>
    <property type="molecule type" value="Genomic_DNA"/>
</dbReference>
<accession>A0A3P7RV50</accession>
<organism evidence="2 3">
    <name type="scientific">Rodentolepis nana</name>
    <name type="common">Dwarf tapeworm</name>
    <name type="synonym">Hymenolepis nana</name>
    <dbReference type="NCBI Taxonomy" id="102285"/>
    <lineage>
        <taxon>Eukaryota</taxon>
        <taxon>Metazoa</taxon>
        <taxon>Spiralia</taxon>
        <taxon>Lophotrochozoa</taxon>
        <taxon>Platyhelminthes</taxon>
        <taxon>Cestoda</taxon>
        <taxon>Eucestoda</taxon>
        <taxon>Cyclophyllidea</taxon>
        <taxon>Hymenolepididae</taxon>
        <taxon>Rodentolepis</taxon>
    </lineage>
</organism>
<evidence type="ECO:0000256" key="1">
    <source>
        <dbReference type="SAM" id="MobiDB-lite"/>
    </source>
</evidence>
<feature type="compositionally biased region" description="Polar residues" evidence="1">
    <location>
        <begin position="160"/>
        <end position="174"/>
    </location>
</feature>
<name>A0A3P7RV50_RODNA</name>
<reference evidence="2 3" key="1">
    <citation type="submission" date="2018-11" db="EMBL/GenBank/DDBJ databases">
        <authorList>
            <consortium name="Pathogen Informatics"/>
        </authorList>
    </citation>
    <scope>NUCLEOTIDE SEQUENCE [LARGE SCALE GENOMIC DNA]</scope>
</reference>
<feature type="compositionally biased region" description="Basic and acidic residues" evidence="1">
    <location>
        <begin position="175"/>
        <end position="187"/>
    </location>
</feature>
<keyword evidence="3" id="KW-1185">Reference proteome</keyword>
<evidence type="ECO:0000313" key="2">
    <source>
        <dbReference type="EMBL" id="VDN98100.1"/>
    </source>
</evidence>
<sequence length="448" mass="49592">MMVQGQKIPTPNTSWLNQARMNRRTPKTRIGSTSTGTPSLLANSTRSKLPTLHEDIRVERTKWPISKLKSPPRSTSQWTSPNVRVKSLHRDEGMGTGVTKPPTNKELLSGALVEMLLREASMALEKSTSNTSTFLTINAFSLLITYEGVTFLKEPTQDDSQTALDNLSKNPSTLSEREGGNEEKDTRLSMTPVQHISAKIISPLICSNRSPEPRESLALSGKSFHFQNNPSSTSSSSIVLKNDSRNANFSITWPLCPYIDRPSNSRLNSSRISPTNYGLVNTAVGEKKRSQTNSELPPILLSRTAPLTLAPRQRRRLGGTEVTRLPSIYNSTSGHTKSIRHSTKLTLYHRSDGSQATLVQHSSTLPQSELSIPRPEALAAKVNSLLSVGQFSSLSPPNCHHNTFKISFSIRPIRPGVPRSSTQWRSQLNATDQQILFSKSRNYKQMLV</sequence>